<accession>A0ABY8IT93</accession>
<dbReference type="InterPro" id="IPR023214">
    <property type="entry name" value="HAD_sf"/>
</dbReference>
<dbReference type="EMBL" id="CP117269">
    <property type="protein sequence ID" value="WFS26403.1"/>
    <property type="molecule type" value="Genomic_DNA"/>
</dbReference>
<keyword evidence="2" id="KW-1185">Reference proteome</keyword>
<keyword evidence="1" id="KW-0614">Plasmid</keyword>
<dbReference type="Gene3D" id="3.40.50.1000">
    <property type="entry name" value="HAD superfamily/HAD-like"/>
    <property type="match status" value="1"/>
</dbReference>
<organism evidence="1 2">
    <name type="scientific">Rhizobium rhododendri</name>
    <dbReference type="NCBI Taxonomy" id="2506430"/>
    <lineage>
        <taxon>Bacteria</taxon>
        <taxon>Pseudomonadati</taxon>
        <taxon>Pseudomonadota</taxon>
        <taxon>Alphaproteobacteria</taxon>
        <taxon>Hyphomicrobiales</taxon>
        <taxon>Rhizobiaceae</taxon>
        <taxon>Rhizobium/Agrobacterium group</taxon>
        <taxon>Rhizobium</taxon>
    </lineage>
</organism>
<dbReference type="SUPFAM" id="SSF56784">
    <property type="entry name" value="HAD-like"/>
    <property type="match status" value="1"/>
</dbReference>
<dbReference type="RefSeq" id="WP_142832611.1">
    <property type="nucleotide sequence ID" value="NZ_CP117269.1"/>
</dbReference>
<keyword evidence="1" id="KW-0378">Hydrolase</keyword>
<protein>
    <submittedName>
        <fullName evidence="1">HAD hydrolase family protein</fullName>
    </submittedName>
</protein>
<gene>
    <name evidence="1" type="ORF">PR018_25725</name>
</gene>
<dbReference type="Proteomes" id="UP000318939">
    <property type="component" value="Plasmid pTi6.2"/>
</dbReference>
<reference evidence="1" key="2">
    <citation type="journal article" date="2023" name="MicrobiologyOpen">
        <title>Genomics of the tumorigenes clade of the family Rhizobiaceae and description of Rhizobium rhododendri sp. nov.</title>
        <authorList>
            <person name="Kuzmanovic N."/>
            <person name="diCenzo G.C."/>
            <person name="Bunk B."/>
            <person name="Sproeer C."/>
            <person name="Fruehling A."/>
            <person name="Neumann-Schaal M."/>
            <person name="Overmann J."/>
            <person name="Smalla K."/>
        </authorList>
    </citation>
    <scope>NUCLEOTIDE SEQUENCE</scope>
    <source>
        <strain evidence="1">Rho-6.2</strain>
        <plasmid evidence="1">pTi6.2</plasmid>
    </source>
</reference>
<geneLocation type="plasmid" evidence="1 2">
    <name>pTi6.2</name>
</geneLocation>
<name>A0ABY8IT93_9HYPH</name>
<proteinExistence type="predicted"/>
<sequence>MTEKGMMIKINDRVIHRASSPAEVHNFTEQMESLISSLSYPFILNKKTAGYAVGWKEGVDEAENQQVRELMDNQVSESGQKFIVDATAAFLDLTLRDLSKAQALKTVMERVQGKTWIACGDSANTDGPMLVQAGSGIMVEKSFRQFPVADGYEDILEVLEIVAEMVGK</sequence>
<evidence type="ECO:0000313" key="2">
    <source>
        <dbReference type="Proteomes" id="UP000318939"/>
    </source>
</evidence>
<reference evidence="1" key="1">
    <citation type="journal article" date="2019" name="Phytopathology">
        <title>A Novel Group of Rhizobium tumorigenes-Like Agrobacteria Associated with Crown Gall Disease of Rhododendron and Blueberry.</title>
        <authorList>
            <person name="Kuzmanovic N."/>
            <person name="Behrens P."/>
            <person name="Idczak E."/>
            <person name="Wagner S."/>
            <person name="Gotz M."/>
            <person name="Sproer C."/>
            <person name="Bunk B."/>
            <person name="Overmann J."/>
            <person name="Smalla K."/>
        </authorList>
    </citation>
    <scope>NUCLEOTIDE SEQUENCE</scope>
    <source>
        <strain evidence="1">Rho-6.2</strain>
    </source>
</reference>
<dbReference type="Pfam" id="PF08282">
    <property type="entry name" value="Hydrolase_3"/>
    <property type="match status" value="1"/>
</dbReference>
<dbReference type="GO" id="GO:0016787">
    <property type="term" value="F:hydrolase activity"/>
    <property type="evidence" value="ECO:0007669"/>
    <property type="project" value="UniProtKB-KW"/>
</dbReference>
<evidence type="ECO:0000313" key="1">
    <source>
        <dbReference type="EMBL" id="WFS26403.1"/>
    </source>
</evidence>
<dbReference type="Gene3D" id="3.30.1240.10">
    <property type="match status" value="1"/>
</dbReference>
<dbReference type="InterPro" id="IPR036412">
    <property type="entry name" value="HAD-like_sf"/>
</dbReference>